<evidence type="ECO:0000313" key="2">
    <source>
        <dbReference type="Proteomes" id="UP001202289"/>
    </source>
</evidence>
<accession>A0ACC6A4S6</accession>
<dbReference type="Proteomes" id="UP001202289">
    <property type="component" value="Unassembled WGS sequence"/>
</dbReference>
<sequence length="148" mass="17651">MSMLNEFLSNRQKEQEQAEQEIVLKQKEHLEYVRSLYKLVKEYLKETEEKGLVTIESMNRARSSKELAGFITNFSDEKIHFVPLRIDYENNERVSVVIRNTNYDLIDNVYLFVSQGNWNLFDNRPNRLINTQLDKENFESLLISLLEK</sequence>
<dbReference type="EMBL" id="JAMBOP010000006">
    <property type="protein sequence ID" value="MCM3735589.1"/>
    <property type="molecule type" value="Genomic_DNA"/>
</dbReference>
<protein>
    <submittedName>
        <fullName evidence="1">Uncharacterized protein</fullName>
    </submittedName>
</protein>
<reference evidence="1" key="1">
    <citation type="submission" date="2022-05" db="EMBL/GenBank/DDBJ databases">
        <title>Comparative Genomics of Spacecraft Associated Microbes.</title>
        <authorList>
            <person name="Tran M.T."/>
            <person name="Wright A."/>
            <person name="Seuylemezian A."/>
            <person name="Eisen J."/>
            <person name="Coil D."/>
        </authorList>
    </citation>
    <scope>NUCLEOTIDE SEQUENCE</scope>
    <source>
        <strain evidence="1">FAIRING 10M-2.2</strain>
    </source>
</reference>
<proteinExistence type="predicted"/>
<comment type="caution">
    <text evidence="1">The sequence shown here is derived from an EMBL/GenBank/DDBJ whole genome shotgun (WGS) entry which is preliminary data.</text>
</comment>
<gene>
    <name evidence="1" type="ORF">M3215_07090</name>
</gene>
<name>A0ACC6A4S6_9BACI</name>
<organism evidence="1 2">
    <name type="scientific">Bacillus cytotoxicus</name>
    <dbReference type="NCBI Taxonomy" id="580165"/>
    <lineage>
        <taxon>Bacteria</taxon>
        <taxon>Bacillati</taxon>
        <taxon>Bacillota</taxon>
        <taxon>Bacilli</taxon>
        <taxon>Bacillales</taxon>
        <taxon>Bacillaceae</taxon>
        <taxon>Bacillus</taxon>
        <taxon>Bacillus cereus group</taxon>
    </lineage>
</organism>
<keyword evidence="2" id="KW-1185">Reference proteome</keyword>
<evidence type="ECO:0000313" key="1">
    <source>
        <dbReference type="EMBL" id="MCM3735589.1"/>
    </source>
</evidence>